<feature type="domain" description="Heterokaryon incompatibility" evidence="1">
    <location>
        <begin position="21"/>
        <end position="105"/>
    </location>
</feature>
<dbReference type="Pfam" id="PF06985">
    <property type="entry name" value="HET"/>
    <property type="match status" value="1"/>
</dbReference>
<dbReference type="InParanoid" id="A0A136J0V9"/>
<dbReference type="InterPro" id="IPR058525">
    <property type="entry name" value="DUF8212"/>
</dbReference>
<evidence type="ECO:0000313" key="4">
    <source>
        <dbReference type="Proteomes" id="UP000070501"/>
    </source>
</evidence>
<reference evidence="4" key="1">
    <citation type="submission" date="2016-02" db="EMBL/GenBank/DDBJ databases">
        <title>Draft genome sequence of Microdochium bolleyi, a fungal endophyte of beachgrass.</title>
        <authorList>
            <consortium name="DOE Joint Genome Institute"/>
            <person name="David A.S."/>
            <person name="May G."/>
            <person name="Haridas S."/>
            <person name="Lim J."/>
            <person name="Wang M."/>
            <person name="Labutti K."/>
            <person name="Lipzen A."/>
            <person name="Barry K."/>
            <person name="Grigoriev I.V."/>
        </authorList>
    </citation>
    <scope>NUCLEOTIDE SEQUENCE [LARGE SCALE GENOMIC DNA]</scope>
    <source>
        <strain evidence="4">J235TASD1</strain>
    </source>
</reference>
<evidence type="ECO:0000259" key="2">
    <source>
        <dbReference type="Pfam" id="PF26640"/>
    </source>
</evidence>
<dbReference type="EMBL" id="KQ964251">
    <property type="protein sequence ID" value="KXJ90837.1"/>
    <property type="molecule type" value="Genomic_DNA"/>
</dbReference>
<dbReference type="AlphaFoldDB" id="A0A136J0V9"/>
<accession>A0A136J0V9</accession>
<gene>
    <name evidence="3" type="ORF">Micbo1qcDRAFT_147844</name>
</gene>
<dbReference type="InterPro" id="IPR010730">
    <property type="entry name" value="HET"/>
</dbReference>
<keyword evidence="4" id="KW-1185">Reference proteome</keyword>
<evidence type="ECO:0000259" key="1">
    <source>
        <dbReference type="Pfam" id="PF06985"/>
    </source>
</evidence>
<dbReference type="Proteomes" id="UP000070501">
    <property type="component" value="Unassembled WGS sequence"/>
</dbReference>
<evidence type="ECO:0000313" key="3">
    <source>
        <dbReference type="EMBL" id="KXJ90837.1"/>
    </source>
</evidence>
<dbReference type="PANTHER" id="PTHR10622">
    <property type="entry name" value="HET DOMAIN-CONTAINING PROTEIN"/>
    <property type="match status" value="1"/>
</dbReference>
<feature type="non-terminal residue" evidence="3">
    <location>
        <position position="235"/>
    </location>
</feature>
<organism evidence="3 4">
    <name type="scientific">Microdochium bolleyi</name>
    <dbReference type="NCBI Taxonomy" id="196109"/>
    <lineage>
        <taxon>Eukaryota</taxon>
        <taxon>Fungi</taxon>
        <taxon>Dikarya</taxon>
        <taxon>Ascomycota</taxon>
        <taxon>Pezizomycotina</taxon>
        <taxon>Sordariomycetes</taxon>
        <taxon>Xylariomycetidae</taxon>
        <taxon>Xylariales</taxon>
        <taxon>Microdochiaceae</taxon>
        <taxon>Microdochium</taxon>
    </lineage>
</organism>
<dbReference type="OrthoDB" id="674604at2759"/>
<dbReference type="PANTHER" id="PTHR10622:SF10">
    <property type="entry name" value="HET DOMAIN-CONTAINING PROTEIN"/>
    <property type="match status" value="1"/>
</dbReference>
<name>A0A136J0V9_9PEZI</name>
<dbReference type="Pfam" id="PF26640">
    <property type="entry name" value="DUF8212"/>
    <property type="match status" value="1"/>
</dbReference>
<protein>
    <submittedName>
        <fullName evidence="3">Heterokaryon incompatibility protein-domain-containing protein</fullName>
    </submittedName>
</protein>
<proteinExistence type="predicted"/>
<sequence length="235" mass="27212">MRLLSVHNLTITEFGRDVPPYAILSHTWGAEEVSFVDIQDGTGTKLNGYAKVHECCRQARRDGLDYVWIDTCCIDKRSSAELSEAINSMFQWYRDAVVCYAYLEDVERLGEFTQSRWFTRGWTLQELLAPRMVTFFFKDWTFIGTRDSLRKRISATTNINLQIFQNGRLSDFCVAQKMAWASGRETTRIEDQAYCLLGLFGVTMALVYGEGEQAFLRLQEEIMKHSDDQSIFAWQ</sequence>
<feature type="domain" description="DUF8212" evidence="2">
    <location>
        <begin position="213"/>
        <end position="235"/>
    </location>
</feature>
<dbReference type="STRING" id="196109.A0A136J0V9"/>